<feature type="non-terminal residue" evidence="2">
    <location>
        <position position="1"/>
    </location>
</feature>
<reference evidence="2 4" key="1">
    <citation type="submission" date="2015-12" db="EMBL/GenBank/DDBJ databases">
        <title>The genome of Folsomia candida.</title>
        <authorList>
            <person name="Faddeeva A."/>
            <person name="Derks M.F."/>
            <person name="Anvar Y."/>
            <person name="Smit S."/>
            <person name="Van Straalen N."/>
            <person name="Roelofs D."/>
        </authorList>
    </citation>
    <scope>NUCLEOTIDE SEQUENCE [LARGE SCALE GENOMIC DNA]</scope>
    <source>
        <strain evidence="2 4">VU population</strain>
        <tissue evidence="2">Whole body</tissue>
    </source>
</reference>
<dbReference type="EMBL" id="LNIX01000027">
    <property type="protein sequence ID" value="OXA42064.1"/>
    <property type="molecule type" value="Genomic_DNA"/>
</dbReference>
<comment type="caution">
    <text evidence="2">The sequence shown here is derived from an EMBL/GenBank/DDBJ whole genome shotgun (WGS) entry which is preliminary data.</text>
</comment>
<dbReference type="GO" id="GO:0006629">
    <property type="term" value="P:lipid metabolic process"/>
    <property type="evidence" value="ECO:0007669"/>
    <property type="project" value="InterPro"/>
</dbReference>
<gene>
    <name evidence="3" type="ORF">Fcan01_23254</name>
    <name evidence="2" type="ORF">Fcan01_23260</name>
</gene>
<dbReference type="Proteomes" id="UP000198287">
    <property type="component" value="Unassembled WGS sequence"/>
</dbReference>
<organism evidence="2 4">
    <name type="scientific">Folsomia candida</name>
    <name type="common">Springtail</name>
    <dbReference type="NCBI Taxonomy" id="158441"/>
    <lineage>
        <taxon>Eukaryota</taxon>
        <taxon>Metazoa</taxon>
        <taxon>Ecdysozoa</taxon>
        <taxon>Arthropoda</taxon>
        <taxon>Hexapoda</taxon>
        <taxon>Collembola</taxon>
        <taxon>Entomobryomorpha</taxon>
        <taxon>Isotomoidea</taxon>
        <taxon>Isotomidae</taxon>
        <taxon>Proisotominae</taxon>
        <taxon>Folsomia</taxon>
    </lineage>
</organism>
<dbReference type="Gene3D" id="3.40.50.1820">
    <property type="entry name" value="alpha/beta hydrolase"/>
    <property type="match status" value="1"/>
</dbReference>
<dbReference type="EMBL" id="LNIX01000027">
    <property type="protein sequence ID" value="OXA42132.1"/>
    <property type="molecule type" value="Genomic_DNA"/>
</dbReference>
<dbReference type="PANTHER" id="PTHR45856">
    <property type="entry name" value="ALPHA/BETA-HYDROLASES SUPERFAMILY PROTEIN"/>
    <property type="match status" value="1"/>
</dbReference>
<evidence type="ECO:0000313" key="3">
    <source>
        <dbReference type="EMBL" id="OXA42132.1"/>
    </source>
</evidence>
<dbReference type="PANTHER" id="PTHR45856:SF24">
    <property type="entry name" value="FUNGAL LIPASE-LIKE DOMAIN-CONTAINING PROTEIN"/>
    <property type="match status" value="1"/>
</dbReference>
<dbReference type="AlphaFoldDB" id="A0A226DB44"/>
<feature type="domain" description="Fungal lipase-type" evidence="1">
    <location>
        <begin position="141"/>
        <end position="291"/>
    </location>
</feature>
<accession>A0A226DB44</accession>
<proteinExistence type="predicted"/>
<dbReference type="InterPro" id="IPR051218">
    <property type="entry name" value="Sec_MonoDiacylglyc_Lipase"/>
</dbReference>
<evidence type="ECO:0000313" key="2">
    <source>
        <dbReference type="EMBL" id="OXA42064.1"/>
    </source>
</evidence>
<keyword evidence="4" id="KW-1185">Reference proteome</keyword>
<dbReference type="Pfam" id="PF01764">
    <property type="entry name" value="Lipase_3"/>
    <property type="match status" value="1"/>
</dbReference>
<dbReference type="InterPro" id="IPR002921">
    <property type="entry name" value="Fungal_lipase-type"/>
</dbReference>
<evidence type="ECO:0000259" key="1">
    <source>
        <dbReference type="Pfam" id="PF01764"/>
    </source>
</evidence>
<evidence type="ECO:0000313" key="4">
    <source>
        <dbReference type="Proteomes" id="UP000198287"/>
    </source>
</evidence>
<sequence>LRNLHNTPYNKIGLNSNKLNAFFVARCAKNCTQNLKLLNAVLIIYIISQPHFCQGDKAKQLTPHQIATMPITIASYGPDVARAKKYVYLSGAAYCFDIPAWTCPYCEKAKSFGYEFDSLIVNKEANTLAFIAVNKELKEIVVSYRGTLNVANVVHDIHPSVVSIEAGSSALERGKKSKGPEIWVHTGMINATNSLYPEVVEKLGKVLKENEDFDVVVIGHSLGASAASLTLFLLKEGHGLPKDFPKPKSYAYFGYGTPRIGNQAYADYWNAQEMQITRVVNKADFAAYTPQALGGYVHNGNELWLGPNGEEKVCSKEVYEDLSCANSMAALSNVHDHLQYWDVHFLSCAGADPVATVGQFVIQLH</sequence>
<dbReference type="CDD" id="cd00519">
    <property type="entry name" value="Lipase_3"/>
    <property type="match status" value="1"/>
</dbReference>
<protein>
    <submittedName>
        <fullName evidence="2">Lipase</fullName>
    </submittedName>
</protein>
<name>A0A226DB44_FOLCA</name>
<dbReference type="SUPFAM" id="SSF53474">
    <property type="entry name" value="alpha/beta-Hydrolases"/>
    <property type="match status" value="1"/>
</dbReference>
<dbReference type="InterPro" id="IPR029058">
    <property type="entry name" value="AB_hydrolase_fold"/>
</dbReference>
<dbReference type="OrthoDB" id="5960337at2759"/>